<evidence type="ECO:0000313" key="5">
    <source>
        <dbReference type="EMBL" id="KAK6932715.1"/>
    </source>
</evidence>
<name>A0AAN8ZFJ4_9MAGN</name>
<keyword evidence="6" id="KW-1185">Reference proteome</keyword>
<comment type="caution">
    <text evidence="5">The sequence shown here is derived from an EMBL/GenBank/DDBJ whole genome shotgun (WGS) entry which is preliminary data.</text>
</comment>
<sequence length="152" mass="17389">MAYNGKHKRVALRRKLQILKALTNSKSVKKNCIIMDALQHIKELKLKLEAINREYSTLIKHTKVPEVRIDKIDQGLVNIRVTCEKGQDNLLVCILEALEKMGLNVLQARVSTHYFFAMEAIAEFQEALDERNVSRAVFDAIEKQVRGGQETN</sequence>
<feature type="domain" description="Plant bHLH transcription factor ACT-like" evidence="4">
    <location>
        <begin position="66"/>
        <end position="142"/>
    </location>
</feature>
<dbReference type="InterPro" id="IPR054502">
    <property type="entry name" value="bHLH-TF_ACT-like_plant"/>
</dbReference>
<comment type="subcellular location">
    <subcellularLocation>
        <location evidence="1">Nucleus</location>
    </subcellularLocation>
</comment>
<dbReference type="GO" id="GO:0003700">
    <property type="term" value="F:DNA-binding transcription factor activity"/>
    <property type="evidence" value="ECO:0007669"/>
    <property type="project" value="TreeGrafter"/>
</dbReference>
<proteinExistence type="predicted"/>
<organism evidence="5 6">
    <name type="scientific">Dillenia turbinata</name>
    <dbReference type="NCBI Taxonomy" id="194707"/>
    <lineage>
        <taxon>Eukaryota</taxon>
        <taxon>Viridiplantae</taxon>
        <taxon>Streptophyta</taxon>
        <taxon>Embryophyta</taxon>
        <taxon>Tracheophyta</taxon>
        <taxon>Spermatophyta</taxon>
        <taxon>Magnoliopsida</taxon>
        <taxon>eudicotyledons</taxon>
        <taxon>Gunneridae</taxon>
        <taxon>Pentapetalae</taxon>
        <taxon>Dilleniales</taxon>
        <taxon>Dilleniaceae</taxon>
        <taxon>Dillenia</taxon>
    </lineage>
</organism>
<dbReference type="InterPro" id="IPR051358">
    <property type="entry name" value="TF_AMS/ICE1/BHLH6-like"/>
</dbReference>
<accession>A0AAN8ZFJ4</accession>
<evidence type="ECO:0000256" key="2">
    <source>
        <dbReference type="ARBA" id="ARBA00023242"/>
    </source>
</evidence>
<keyword evidence="2" id="KW-0539">Nucleus</keyword>
<dbReference type="EMBL" id="JBAMMX010000010">
    <property type="protein sequence ID" value="KAK6932715.1"/>
    <property type="molecule type" value="Genomic_DNA"/>
</dbReference>
<dbReference type="GO" id="GO:0005634">
    <property type="term" value="C:nucleus"/>
    <property type="evidence" value="ECO:0007669"/>
    <property type="project" value="UniProtKB-SubCell"/>
</dbReference>
<dbReference type="AlphaFoldDB" id="A0AAN8ZFJ4"/>
<evidence type="ECO:0000256" key="1">
    <source>
        <dbReference type="ARBA" id="ARBA00004123"/>
    </source>
</evidence>
<evidence type="ECO:0000256" key="3">
    <source>
        <dbReference type="SAM" id="Coils"/>
    </source>
</evidence>
<gene>
    <name evidence="5" type="ORF">RJ641_002339</name>
</gene>
<dbReference type="GO" id="GO:0043565">
    <property type="term" value="F:sequence-specific DNA binding"/>
    <property type="evidence" value="ECO:0007669"/>
    <property type="project" value="TreeGrafter"/>
</dbReference>
<dbReference type="PANTHER" id="PTHR31945:SF27">
    <property type="entry name" value="TRANSCRIPTION FACTOR BHLH35-LIKE PROTEIN"/>
    <property type="match status" value="1"/>
</dbReference>
<dbReference type="Proteomes" id="UP001370490">
    <property type="component" value="Unassembled WGS sequence"/>
</dbReference>
<reference evidence="5 6" key="1">
    <citation type="submission" date="2023-12" db="EMBL/GenBank/DDBJ databases">
        <title>A high-quality genome assembly for Dillenia turbinata (Dilleniales).</title>
        <authorList>
            <person name="Chanderbali A."/>
        </authorList>
    </citation>
    <scope>NUCLEOTIDE SEQUENCE [LARGE SCALE GENOMIC DNA]</scope>
    <source>
        <strain evidence="5">LSX21</strain>
        <tissue evidence="5">Leaf</tissue>
    </source>
</reference>
<evidence type="ECO:0000313" key="6">
    <source>
        <dbReference type="Proteomes" id="UP001370490"/>
    </source>
</evidence>
<feature type="coiled-coil region" evidence="3">
    <location>
        <begin position="34"/>
        <end position="61"/>
    </location>
</feature>
<protein>
    <recommendedName>
        <fullName evidence="4">Plant bHLH transcription factor ACT-like domain-containing protein</fullName>
    </recommendedName>
</protein>
<dbReference type="PANTHER" id="PTHR31945">
    <property type="entry name" value="TRANSCRIPTION FACTOR SCREAM2-RELATED"/>
    <property type="match status" value="1"/>
</dbReference>
<dbReference type="Pfam" id="PF22754">
    <property type="entry name" value="bHLH-TF_ACT-like_plant"/>
    <property type="match status" value="1"/>
</dbReference>
<keyword evidence="3" id="KW-0175">Coiled coil</keyword>
<evidence type="ECO:0000259" key="4">
    <source>
        <dbReference type="Pfam" id="PF22754"/>
    </source>
</evidence>